<dbReference type="PANTHER" id="PTHR30349:SF64">
    <property type="entry name" value="PROPHAGE INTEGRASE INTD-RELATED"/>
    <property type="match status" value="1"/>
</dbReference>
<keyword evidence="1" id="KW-0229">DNA integration</keyword>
<evidence type="ECO:0000256" key="2">
    <source>
        <dbReference type="ARBA" id="ARBA00023125"/>
    </source>
</evidence>
<dbReference type="GO" id="GO:0006310">
    <property type="term" value="P:DNA recombination"/>
    <property type="evidence" value="ECO:0007669"/>
    <property type="project" value="UniProtKB-KW"/>
</dbReference>
<dbReference type="InterPro" id="IPR013762">
    <property type="entry name" value="Integrase-like_cat_sf"/>
</dbReference>
<organism evidence="6 7">
    <name type="scientific">Campylobacter concisus</name>
    <dbReference type="NCBI Taxonomy" id="199"/>
    <lineage>
        <taxon>Bacteria</taxon>
        <taxon>Pseudomonadati</taxon>
        <taxon>Campylobacterota</taxon>
        <taxon>Epsilonproteobacteria</taxon>
        <taxon>Campylobacterales</taxon>
        <taxon>Campylobacteraceae</taxon>
        <taxon>Campylobacter</taxon>
    </lineage>
</organism>
<dbReference type="GO" id="GO:0003677">
    <property type="term" value="F:DNA binding"/>
    <property type="evidence" value="ECO:0007669"/>
    <property type="project" value="UniProtKB-UniRule"/>
</dbReference>
<dbReference type="GO" id="GO:0015074">
    <property type="term" value="P:DNA integration"/>
    <property type="evidence" value="ECO:0007669"/>
    <property type="project" value="UniProtKB-KW"/>
</dbReference>
<gene>
    <name evidence="6" type="ORF">B9N61_07465</name>
</gene>
<sequence>MQRHIKDVNRLIEYMEENKIYKIEELDVDEFQNHIFTKKDAKGKTISRKTLNNIISRLRIFFNYIVLIKQVNNNPFEKLSNYKVDKNTTDKRNFTLEELKKIFSGKYDNARKEILDCLRFLLLTGIRTEEFYNLNKDSFCTDCNHPFLKVKTAKQGDGNVFYRNVPLHPLLKDLYKHSWVAKIKKVYSNKGTLSKALNAEIDKVIKDNTVSVHRLRGNFANAIDEWLVVAGFKDYVGTDKKLLGHSENLKKDDIEDQVKHKITKTILGYAPDMTHGTYAKSEYMDAKILAIQGLGAFKNIFEYLNIPKNQIGYVKPRKSRKTKNKPIAMIAK</sequence>
<dbReference type="Proteomes" id="UP000196534">
    <property type="component" value="Unassembled WGS sequence"/>
</dbReference>
<dbReference type="InterPro" id="IPR044068">
    <property type="entry name" value="CB"/>
</dbReference>
<evidence type="ECO:0000256" key="1">
    <source>
        <dbReference type="ARBA" id="ARBA00022908"/>
    </source>
</evidence>
<dbReference type="Gene3D" id="1.10.150.130">
    <property type="match status" value="1"/>
</dbReference>
<feature type="domain" description="Core-binding (CB)" evidence="5">
    <location>
        <begin position="1"/>
        <end position="66"/>
    </location>
</feature>
<accession>A0A1Y5NAJ6</accession>
<evidence type="ECO:0000313" key="6">
    <source>
        <dbReference type="EMBL" id="OUT17539.1"/>
    </source>
</evidence>
<evidence type="ECO:0000256" key="4">
    <source>
        <dbReference type="PROSITE-ProRule" id="PRU01248"/>
    </source>
</evidence>
<comment type="caution">
    <text evidence="6">The sequence shown here is derived from an EMBL/GenBank/DDBJ whole genome shotgun (WGS) entry which is preliminary data.</text>
</comment>
<dbReference type="PROSITE" id="PS51900">
    <property type="entry name" value="CB"/>
    <property type="match status" value="1"/>
</dbReference>
<name>A0A1Y5NAJ6_9BACT</name>
<keyword evidence="3" id="KW-0233">DNA recombination</keyword>
<dbReference type="EMBL" id="NDYR01000011">
    <property type="protein sequence ID" value="OUT17539.1"/>
    <property type="molecule type" value="Genomic_DNA"/>
</dbReference>
<keyword evidence="2 4" id="KW-0238">DNA-binding</keyword>
<dbReference type="PANTHER" id="PTHR30349">
    <property type="entry name" value="PHAGE INTEGRASE-RELATED"/>
    <property type="match status" value="1"/>
</dbReference>
<evidence type="ECO:0000256" key="3">
    <source>
        <dbReference type="ARBA" id="ARBA00023172"/>
    </source>
</evidence>
<protein>
    <recommendedName>
        <fullName evidence="5">Core-binding (CB) domain-containing protein</fullName>
    </recommendedName>
</protein>
<proteinExistence type="predicted"/>
<dbReference type="SUPFAM" id="SSF56349">
    <property type="entry name" value="DNA breaking-rejoining enzymes"/>
    <property type="match status" value="1"/>
</dbReference>
<dbReference type="InterPro" id="IPR050090">
    <property type="entry name" value="Tyrosine_recombinase_XerCD"/>
</dbReference>
<dbReference type="InterPro" id="IPR010998">
    <property type="entry name" value="Integrase_recombinase_N"/>
</dbReference>
<dbReference type="Gene3D" id="1.10.443.10">
    <property type="entry name" value="Intergrase catalytic core"/>
    <property type="match status" value="1"/>
</dbReference>
<evidence type="ECO:0000259" key="5">
    <source>
        <dbReference type="PROSITE" id="PS51900"/>
    </source>
</evidence>
<dbReference type="AlphaFoldDB" id="A0A1Y5NAJ6"/>
<dbReference type="InterPro" id="IPR011010">
    <property type="entry name" value="DNA_brk_join_enz"/>
</dbReference>
<reference evidence="6 7" key="1">
    <citation type="submission" date="2017-04" db="EMBL/GenBank/DDBJ databases">
        <title>Complete genome of Campylobacter concisus ATCC 33237T and draft genomes for an additional eight well characterized C. concisus strains.</title>
        <authorList>
            <person name="Cornelius A.J."/>
            <person name="Miller W.G."/>
            <person name="Lastovica A.J."/>
            <person name="On S.L."/>
            <person name="French N.P."/>
            <person name="Vandenberg O."/>
            <person name="Biggs P.J."/>
        </authorList>
    </citation>
    <scope>NUCLEOTIDE SEQUENCE [LARGE SCALE GENOMIC DNA]</scope>
    <source>
        <strain evidence="6 7">Lasto205.94</strain>
    </source>
</reference>
<evidence type="ECO:0000313" key="7">
    <source>
        <dbReference type="Proteomes" id="UP000196534"/>
    </source>
</evidence>